<dbReference type="Pfam" id="PF00015">
    <property type="entry name" value="MCPsignal"/>
    <property type="match status" value="1"/>
</dbReference>
<dbReference type="PROSITE" id="PS50885">
    <property type="entry name" value="HAMP"/>
    <property type="match status" value="1"/>
</dbReference>
<dbReference type="InterPro" id="IPR000727">
    <property type="entry name" value="T_SNARE_dom"/>
</dbReference>
<dbReference type="GO" id="GO:0006935">
    <property type="term" value="P:chemotaxis"/>
    <property type="evidence" value="ECO:0007669"/>
    <property type="project" value="UniProtKB-KW"/>
</dbReference>
<dbReference type="Proteomes" id="UP000270661">
    <property type="component" value="Unassembled WGS sequence"/>
</dbReference>
<evidence type="ECO:0000256" key="2">
    <source>
        <dbReference type="ARBA" id="ARBA00022475"/>
    </source>
</evidence>
<dbReference type="Gene3D" id="3.30.450.20">
    <property type="entry name" value="PAS domain"/>
    <property type="match status" value="2"/>
</dbReference>
<dbReference type="CDD" id="cd12913">
    <property type="entry name" value="PDC1_MCP_like"/>
    <property type="match status" value="1"/>
</dbReference>
<reference evidence="17 18" key="1">
    <citation type="submission" date="2018-08" db="EMBL/GenBank/DDBJ databases">
        <title>Recombination of ecologically and evolutionarily significant loci maintains genetic cohesion in the Pseudomonas syringae species complex.</title>
        <authorList>
            <person name="Dillon M."/>
            <person name="Thakur S."/>
            <person name="Almeida R.N.D."/>
            <person name="Weir B.S."/>
            <person name="Guttman D.S."/>
        </authorList>
    </citation>
    <scope>NUCLEOTIDE SEQUENCE [LARGE SCALE GENOMIC DNA]</scope>
    <source>
        <strain evidence="17 18">NCPPB2445</strain>
    </source>
</reference>
<keyword evidence="6 13" id="KW-0812">Transmembrane</keyword>
<dbReference type="InterPro" id="IPR033479">
    <property type="entry name" value="dCache_1"/>
</dbReference>
<keyword evidence="9 11" id="KW-0807">Transducer</keyword>
<dbReference type="PROSITE" id="PS50192">
    <property type="entry name" value="T_SNARE"/>
    <property type="match status" value="1"/>
</dbReference>
<comment type="similarity">
    <text evidence="10">Belongs to the methyl-accepting chemotaxis (MCP) protein family.</text>
</comment>
<evidence type="ECO:0000259" key="14">
    <source>
        <dbReference type="PROSITE" id="PS50111"/>
    </source>
</evidence>
<gene>
    <name evidence="17" type="ORF">ALQ77_01578</name>
</gene>
<dbReference type="STRING" id="47879.AXG94_15295"/>
<keyword evidence="7 13" id="KW-1133">Transmembrane helix</keyword>
<evidence type="ECO:0000313" key="18">
    <source>
        <dbReference type="Proteomes" id="UP000270661"/>
    </source>
</evidence>
<dbReference type="SUPFAM" id="SSF58104">
    <property type="entry name" value="Methyl-accepting chemotaxis protein (MCP) signaling domain"/>
    <property type="match status" value="1"/>
</dbReference>
<dbReference type="InterPro" id="IPR029151">
    <property type="entry name" value="Sensor-like_sf"/>
</dbReference>
<dbReference type="PROSITE" id="PS50111">
    <property type="entry name" value="CHEMOTAXIS_TRANSDUC_2"/>
    <property type="match status" value="1"/>
</dbReference>
<keyword evidence="3" id="KW-0488">Methylation</keyword>
<evidence type="ECO:0000256" key="5">
    <source>
        <dbReference type="ARBA" id="ARBA00022519"/>
    </source>
</evidence>
<dbReference type="InterPro" id="IPR004089">
    <property type="entry name" value="MCPsignal_dom"/>
</dbReference>
<dbReference type="GO" id="GO:0005886">
    <property type="term" value="C:plasma membrane"/>
    <property type="evidence" value="ECO:0007669"/>
    <property type="project" value="UniProtKB-SubCell"/>
</dbReference>
<proteinExistence type="inferred from homology"/>
<feature type="domain" description="Methyl-accepting transducer" evidence="14">
    <location>
        <begin position="359"/>
        <end position="595"/>
    </location>
</feature>
<evidence type="ECO:0000313" key="17">
    <source>
        <dbReference type="EMBL" id="RMM44823.1"/>
    </source>
</evidence>
<feature type="region of interest" description="Disordered" evidence="12">
    <location>
        <begin position="409"/>
        <end position="429"/>
    </location>
</feature>
<name>A0A3M3E5A3_9PSED</name>
<dbReference type="Gene3D" id="1.10.287.950">
    <property type="entry name" value="Methyl-accepting chemotaxis protein"/>
    <property type="match status" value="1"/>
</dbReference>
<evidence type="ECO:0000259" key="16">
    <source>
        <dbReference type="PROSITE" id="PS50885"/>
    </source>
</evidence>
<dbReference type="GO" id="GO:0007165">
    <property type="term" value="P:signal transduction"/>
    <property type="evidence" value="ECO:0007669"/>
    <property type="project" value="UniProtKB-KW"/>
</dbReference>
<keyword evidence="18" id="KW-1185">Reference proteome</keyword>
<keyword evidence="5" id="KW-0997">Cell inner membrane</keyword>
<dbReference type="PANTHER" id="PTHR32089:SF39">
    <property type="entry name" value="METHYL-ACCEPTING CHEMOTAXIS PROTEIN HLYB"/>
    <property type="match status" value="1"/>
</dbReference>
<dbReference type="SMART" id="SM00304">
    <property type="entry name" value="HAMP"/>
    <property type="match status" value="2"/>
</dbReference>
<keyword evidence="8 13" id="KW-0472">Membrane</keyword>
<evidence type="ECO:0000256" key="11">
    <source>
        <dbReference type="PROSITE-ProRule" id="PRU00284"/>
    </source>
</evidence>
<evidence type="ECO:0000256" key="1">
    <source>
        <dbReference type="ARBA" id="ARBA00004429"/>
    </source>
</evidence>
<dbReference type="CDD" id="cd11386">
    <property type="entry name" value="MCP_signal"/>
    <property type="match status" value="1"/>
</dbReference>
<dbReference type="Pfam" id="PF00672">
    <property type="entry name" value="HAMP"/>
    <property type="match status" value="1"/>
</dbReference>
<comment type="caution">
    <text evidence="17">The sequence shown here is derived from an EMBL/GenBank/DDBJ whole genome shotgun (WGS) entry which is preliminary data.</text>
</comment>
<dbReference type="AlphaFoldDB" id="A0A3M3E5A3"/>
<evidence type="ECO:0000256" key="3">
    <source>
        <dbReference type="ARBA" id="ARBA00022481"/>
    </source>
</evidence>
<dbReference type="EMBL" id="RBOJ01000096">
    <property type="protein sequence ID" value="RMM44823.1"/>
    <property type="molecule type" value="Genomic_DNA"/>
</dbReference>
<evidence type="ECO:0000256" key="4">
    <source>
        <dbReference type="ARBA" id="ARBA00022500"/>
    </source>
</evidence>
<feature type="domain" description="T-SNARE coiled-coil homology" evidence="15">
    <location>
        <begin position="554"/>
        <end position="608"/>
    </location>
</feature>
<dbReference type="SUPFAM" id="SSF103190">
    <property type="entry name" value="Sensory domain-like"/>
    <property type="match status" value="1"/>
</dbReference>
<dbReference type="SMART" id="SM00283">
    <property type="entry name" value="MA"/>
    <property type="match status" value="1"/>
</dbReference>
<dbReference type="FunFam" id="1.10.287.950:FF:000001">
    <property type="entry name" value="Methyl-accepting chemotaxis sensory transducer"/>
    <property type="match status" value="1"/>
</dbReference>
<sequence>MLMGISMKFGHKILLGACVISVAVFLSFSLLNDRRQQASTRDALHSSLQTTGKLLGANLDNWLAGRLLLLGGAAETIAADPTPATVNRMLSQDIITKTFIASYVGLQDSRFFIYPDRVMPDGYDVRQRQWYKDAAASLNPVLTEPYIGAGIDYLIMTEAVPIKINGKAAGVFGASLSLEKLASIVNSVDLNGIGYAFLVSDDGKILVHPDSALVTKTLAQAFPEGAPGINDNLNEVQENGSTRIVTFTPIHGLPSLHWSIGLSVDKDKAYAALHEFRTSALIATLIAVLITIALLGLLINVLMRPLRSMGLAMQSIADGEGDLTQRLQSLSQDEFGVMAGGFNRFVERIQHSIREVLTSSSQLTQLAAQVSQASHSSLKSSDTQAALTHNIATAINELGAAAQEIARSAAHASSRASDTKNQTQEGQQVVERSISAMTQLSSQVINTRQDIESLNEKTLKIGRILDVIKGISDQTNLLALNAAIEAARAGDAGRGFAVVSDEVRTLAHRTQQSAQEIHNMIEELQAGAGNAVNAMLESQRHSDTNVSTARLAGERLNQVLQGIGEIDEINLSMATATEEQTSVVDNLDRDISHINDLNQKTVGNLQSTLQACNELEKQSIRLQQMVNTFKI</sequence>
<evidence type="ECO:0000259" key="15">
    <source>
        <dbReference type="PROSITE" id="PS50192"/>
    </source>
</evidence>
<accession>A0A3M3E5A3</accession>
<comment type="subcellular location">
    <subcellularLocation>
        <location evidence="1">Cell inner membrane</location>
        <topology evidence="1">Multi-pass membrane protein</topology>
    </subcellularLocation>
</comment>
<keyword evidence="4" id="KW-0145">Chemotaxis</keyword>
<dbReference type="Pfam" id="PF02743">
    <property type="entry name" value="dCache_1"/>
    <property type="match status" value="1"/>
</dbReference>
<protein>
    <recommendedName>
        <fullName evidence="19">Methyl-accepting chemotaxis protein</fullName>
    </recommendedName>
</protein>
<dbReference type="CDD" id="cd12912">
    <property type="entry name" value="PDC2_MCP_like"/>
    <property type="match status" value="1"/>
</dbReference>
<evidence type="ECO:0000256" key="7">
    <source>
        <dbReference type="ARBA" id="ARBA00022989"/>
    </source>
</evidence>
<dbReference type="CDD" id="cd06225">
    <property type="entry name" value="HAMP"/>
    <property type="match status" value="1"/>
</dbReference>
<organism evidence="17 18">
    <name type="scientific">Pseudomonas corrugata</name>
    <dbReference type="NCBI Taxonomy" id="47879"/>
    <lineage>
        <taxon>Bacteria</taxon>
        <taxon>Pseudomonadati</taxon>
        <taxon>Pseudomonadota</taxon>
        <taxon>Gammaproteobacteria</taxon>
        <taxon>Pseudomonadales</taxon>
        <taxon>Pseudomonadaceae</taxon>
        <taxon>Pseudomonas</taxon>
    </lineage>
</organism>
<dbReference type="PANTHER" id="PTHR32089">
    <property type="entry name" value="METHYL-ACCEPTING CHEMOTAXIS PROTEIN MCPB"/>
    <property type="match status" value="1"/>
</dbReference>
<evidence type="ECO:0000256" key="6">
    <source>
        <dbReference type="ARBA" id="ARBA00022692"/>
    </source>
</evidence>
<feature type="transmembrane region" description="Helical" evidence="13">
    <location>
        <begin position="280"/>
        <end position="303"/>
    </location>
</feature>
<keyword evidence="2" id="KW-1003">Cell membrane</keyword>
<evidence type="ECO:0000256" key="13">
    <source>
        <dbReference type="SAM" id="Phobius"/>
    </source>
</evidence>
<evidence type="ECO:0000256" key="12">
    <source>
        <dbReference type="SAM" id="MobiDB-lite"/>
    </source>
</evidence>
<evidence type="ECO:0000256" key="9">
    <source>
        <dbReference type="ARBA" id="ARBA00023224"/>
    </source>
</evidence>
<evidence type="ECO:0008006" key="19">
    <source>
        <dbReference type="Google" id="ProtNLM"/>
    </source>
</evidence>
<evidence type="ECO:0000256" key="8">
    <source>
        <dbReference type="ARBA" id="ARBA00023136"/>
    </source>
</evidence>
<feature type="domain" description="HAMP" evidence="16">
    <location>
        <begin position="300"/>
        <end position="354"/>
    </location>
</feature>
<evidence type="ECO:0000256" key="10">
    <source>
        <dbReference type="ARBA" id="ARBA00029447"/>
    </source>
</evidence>
<dbReference type="InterPro" id="IPR003660">
    <property type="entry name" value="HAMP_dom"/>
</dbReference>